<evidence type="ECO:0000313" key="2">
    <source>
        <dbReference type="Proteomes" id="UP000790377"/>
    </source>
</evidence>
<comment type="caution">
    <text evidence="1">The sequence shown here is derived from an EMBL/GenBank/DDBJ whole genome shotgun (WGS) entry which is preliminary data.</text>
</comment>
<accession>A0ACB7ZS51</accession>
<gene>
    <name evidence="1" type="ORF">BJ138DRAFT_1019890</name>
</gene>
<evidence type="ECO:0000313" key="1">
    <source>
        <dbReference type="EMBL" id="KAH7903900.1"/>
    </source>
</evidence>
<sequence>MSSLIPNAGQLQVSSESGVSRTNFLKFIHPQFEIPAEAQKILLPTASLSVLEYIQFSLPIISNTPLVHPPSAFFSQYDPTSMDLNIIAKIPVPPAATVNELEKACQTAVHAGAKSVLCPHSVVANNMCLPLWVLPYWTEVLDLRTSSQDRWVKAEESLRQRNNVWKKSNPTSCMLIQEVYDALASFPWSGNIRGFDNEEPVHHLAAYATHRSWLSDVHENQMLDMLRRDLALSPNGSRIVVENLQFMKTLQMAYANRDNGTYTSSRYFSRIRGTGEALSSVRRTNHPRSLD</sequence>
<proteinExistence type="predicted"/>
<dbReference type="Proteomes" id="UP000790377">
    <property type="component" value="Unassembled WGS sequence"/>
</dbReference>
<dbReference type="EMBL" id="MU268702">
    <property type="protein sequence ID" value="KAH7903900.1"/>
    <property type="molecule type" value="Genomic_DNA"/>
</dbReference>
<reference evidence="1" key="1">
    <citation type="journal article" date="2021" name="New Phytol.">
        <title>Evolutionary innovations through gain and loss of genes in the ectomycorrhizal Boletales.</title>
        <authorList>
            <person name="Wu G."/>
            <person name="Miyauchi S."/>
            <person name="Morin E."/>
            <person name="Kuo A."/>
            <person name="Drula E."/>
            <person name="Varga T."/>
            <person name="Kohler A."/>
            <person name="Feng B."/>
            <person name="Cao Y."/>
            <person name="Lipzen A."/>
            <person name="Daum C."/>
            <person name="Hundley H."/>
            <person name="Pangilinan J."/>
            <person name="Johnson J."/>
            <person name="Barry K."/>
            <person name="LaButti K."/>
            <person name="Ng V."/>
            <person name="Ahrendt S."/>
            <person name="Min B."/>
            <person name="Choi I.G."/>
            <person name="Park H."/>
            <person name="Plett J.M."/>
            <person name="Magnuson J."/>
            <person name="Spatafora J.W."/>
            <person name="Nagy L.G."/>
            <person name="Henrissat B."/>
            <person name="Grigoriev I.V."/>
            <person name="Yang Z.L."/>
            <person name="Xu J."/>
            <person name="Martin F.M."/>
        </authorList>
    </citation>
    <scope>NUCLEOTIDE SEQUENCE</scope>
    <source>
        <strain evidence="1">ATCC 28755</strain>
    </source>
</reference>
<name>A0ACB7ZS51_9AGAM</name>
<keyword evidence="2" id="KW-1185">Reference proteome</keyword>
<protein>
    <submittedName>
        <fullName evidence="1">Uncharacterized protein</fullName>
    </submittedName>
</protein>
<organism evidence="1 2">
    <name type="scientific">Hygrophoropsis aurantiaca</name>
    <dbReference type="NCBI Taxonomy" id="72124"/>
    <lineage>
        <taxon>Eukaryota</taxon>
        <taxon>Fungi</taxon>
        <taxon>Dikarya</taxon>
        <taxon>Basidiomycota</taxon>
        <taxon>Agaricomycotina</taxon>
        <taxon>Agaricomycetes</taxon>
        <taxon>Agaricomycetidae</taxon>
        <taxon>Boletales</taxon>
        <taxon>Coniophorineae</taxon>
        <taxon>Hygrophoropsidaceae</taxon>
        <taxon>Hygrophoropsis</taxon>
    </lineage>
</organism>